<dbReference type="InterPro" id="IPR027417">
    <property type="entry name" value="P-loop_NTPase"/>
</dbReference>
<dbReference type="InParanoid" id="A0A409YW40"/>
<keyword evidence="7" id="KW-1185">Reference proteome</keyword>
<keyword evidence="3" id="KW-0342">GTP-binding</keyword>
<evidence type="ECO:0000256" key="3">
    <source>
        <dbReference type="ARBA" id="ARBA00023134"/>
    </source>
</evidence>
<dbReference type="EMBL" id="NHYE01000149">
    <property type="protein sequence ID" value="PPR07244.1"/>
    <property type="molecule type" value="Genomic_DNA"/>
</dbReference>
<feature type="domain" description="Helicase ATP-binding" evidence="5">
    <location>
        <begin position="622"/>
        <end position="769"/>
    </location>
</feature>
<dbReference type="GO" id="GO:0003924">
    <property type="term" value="F:GTPase activity"/>
    <property type="evidence" value="ECO:0007669"/>
    <property type="project" value="InterPro"/>
</dbReference>
<reference evidence="6 7" key="1">
    <citation type="journal article" date="2018" name="Evol. Lett.">
        <title>Horizontal gene cluster transfer increased hallucinogenic mushroom diversity.</title>
        <authorList>
            <person name="Reynolds H.T."/>
            <person name="Vijayakumar V."/>
            <person name="Gluck-Thaler E."/>
            <person name="Korotkin H.B."/>
            <person name="Matheny P.B."/>
            <person name="Slot J.C."/>
        </authorList>
    </citation>
    <scope>NUCLEOTIDE SEQUENCE [LARGE SCALE GENOMIC DNA]</scope>
    <source>
        <strain evidence="6 7">SRW20</strain>
    </source>
</reference>
<dbReference type="PROSITE" id="PS51192">
    <property type="entry name" value="HELICASE_ATP_BIND_1"/>
    <property type="match status" value="1"/>
</dbReference>
<evidence type="ECO:0000256" key="1">
    <source>
        <dbReference type="ARBA" id="ARBA00022481"/>
    </source>
</evidence>
<gene>
    <name evidence="6" type="ORF">CVT26_012502</name>
</gene>
<dbReference type="GO" id="GO:0007264">
    <property type="term" value="P:small GTPase-mediated signal transduction"/>
    <property type="evidence" value="ECO:0007669"/>
    <property type="project" value="InterPro"/>
</dbReference>
<dbReference type="GO" id="GO:0003676">
    <property type="term" value="F:nucleic acid binding"/>
    <property type="evidence" value="ECO:0007669"/>
    <property type="project" value="InterPro"/>
</dbReference>
<evidence type="ECO:0000256" key="4">
    <source>
        <dbReference type="SAM" id="MobiDB-lite"/>
    </source>
</evidence>
<dbReference type="PROSITE" id="PS51419">
    <property type="entry name" value="RAB"/>
    <property type="match status" value="2"/>
</dbReference>
<dbReference type="PROSITE" id="PS51420">
    <property type="entry name" value="RHO"/>
    <property type="match status" value="1"/>
</dbReference>
<dbReference type="InterPro" id="IPR003578">
    <property type="entry name" value="Small_GTPase_Rho"/>
</dbReference>
<dbReference type="SMART" id="SM00173">
    <property type="entry name" value="RAS"/>
    <property type="match status" value="1"/>
</dbReference>
<organism evidence="6 7">
    <name type="scientific">Gymnopilus dilepis</name>
    <dbReference type="NCBI Taxonomy" id="231916"/>
    <lineage>
        <taxon>Eukaryota</taxon>
        <taxon>Fungi</taxon>
        <taxon>Dikarya</taxon>
        <taxon>Basidiomycota</taxon>
        <taxon>Agaricomycotina</taxon>
        <taxon>Agaricomycetes</taxon>
        <taxon>Agaricomycetidae</taxon>
        <taxon>Agaricales</taxon>
        <taxon>Agaricineae</taxon>
        <taxon>Hymenogastraceae</taxon>
        <taxon>Gymnopilus</taxon>
    </lineage>
</organism>
<name>A0A409YW40_9AGAR</name>
<accession>A0A409YW40</accession>
<dbReference type="Proteomes" id="UP000284706">
    <property type="component" value="Unassembled WGS sequence"/>
</dbReference>
<dbReference type="SMART" id="SM00174">
    <property type="entry name" value="RHO"/>
    <property type="match status" value="2"/>
</dbReference>
<dbReference type="Gene3D" id="3.40.50.300">
    <property type="entry name" value="P-loop containing nucleotide triphosphate hydrolases"/>
    <property type="match status" value="3"/>
</dbReference>
<feature type="region of interest" description="Disordered" evidence="4">
    <location>
        <begin position="571"/>
        <end position="591"/>
    </location>
</feature>
<dbReference type="SMART" id="SM00175">
    <property type="entry name" value="RAB"/>
    <property type="match status" value="1"/>
</dbReference>
<dbReference type="SUPFAM" id="SSF52540">
    <property type="entry name" value="P-loop containing nucleoside triphosphate hydrolases"/>
    <property type="match status" value="3"/>
</dbReference>
<dbReference type="InterPro" id="IPR001806">
    <property type="entry name" value="Small_GTPase"/>
</dbReference>
<dbReference type="STRING" id="231916.A0A409YW40"/>
<dbReference type="OrthoDB" id="8830751at2759"/>
<dbReference type="NCBIfam" id="TIGR00231">
    <property type="entry name" value="small_GTP"/>
    <property type="match status" value="2"/>
</dbReference>
<dbReference type="FunFam" id="3.40.50.300:FF:000118">
    <property type="entry name" value="Rho-related GTP-binding protein RhoG"/>
    <property type="match status" value="2"/>
</dbReference>
<protein>
    <recommendedName>
        <fullName evidence="5">Helicase ATP-binding domain-containing protein</fullName>
    </recommendedName>
</protein>
<proteinExistence type="predicted"/>
<keyword evidence="1" id="KW-0488">Methylation</keyword>
<evidence type="ECO:0000259" key="5">
    <source>
        <dbReference type="PROSITE" id="PS51192"/>
    </source>
</evidence>
<evidence type="ECO:0000256" key="2">
    <source>
        <dbReference type="ARBA" id="ARBA00022741"/>
    </source>
</evidence>
<dbReference type="InterPro" id="IPR014001">
    <property type="entry name" value="Helicase_ATP-bd"/>
</dbReference>
<keyword evidence="2" id="KW-0547">Nucleotide-binding</keyword>
<evidence type="ECO:0000313" key="7">
    <source>
        <dbReference type="Proteomes" id="UP000284706"/>
    </source>
</evidence>
<dbReference type="Pfam" id="PF00071">
    <property type="entry name" value="Ras"/>
    <property type="match status" value="2"/>
</dbReference>
<dbReference type="InterPro" id="IPR005225">
    <property type="entry name" value="Small_GTP-bd"/>
</dbReference>
<dbReference type="InterPro" id="IPR011545">
    <property type="entry name" value="DEAD/DEAH_box_helicase_dom"/>
</dbReference>
<dbReference type="PANTHER" id="PTHR24072">
    <property type="entry name" value="RHO FAMILY GTPASE"/>
    <property type="match status" value="1"/>
</dbReference>
<dbReference type="AlphaFoldDB" id="A0A409YW40"/>
<evidence type="ECO:0000313" key="6">
    <source>
        <dbReference type="EMBL" id="PPR07244.1"/>
    </source>
</evidence>
<comment type="caution">
    <text evidence="6">The sequence shown here is derived from an EMBL/GenBank/DDBJ whole genome shotgun (WGS) entry which is preliminary data.</text>
</comment>
<sequence length="769" mass="86695">MTASLLFESSNHTPVELYSSLRHSPSCFGQSNVSCIILVLQQLWVTSIPSGDSGGHRSRQGKLVVSILFQIFHYIQTCLYTSYTTDAVFPLEYAPSVVDSYAAQHTVDGVTVTLGLFDTAGQTEFDRLRPLAYPQTDVFLICFSLVDPNSFEHIMTKWYPEIIQKGPESSAIVLVGTKLDLREHPQVIEKLADHHMSPISYSQGFAMARGIGVPKYCECSAFTREGEECIRRSDAYSRLVSPSTSACLVHDSREWADFPWTSKSSSVKSQESDMYHRLKPSSYSRSLDVPQSRSPGLISPTFAATVMQTVKRRYFTRRHFDSWLTRFQSGDSGGLWSRQSKCGYYCHFQRILAVFPVRPNTHFYTVYRTSDLPAERFYLFVVFDGYAARYTVDGVTVTLGLFDTAGHPEYDRLRPLSYPQTDLFLICFSLVDPNSYEHVRTKWYPEIVQRGPRSAAIVLVGTKLDLREDLQVLERLSDHRMSPISYSQGSAMARGIGVMNYFECSAFTRQGVKSVFEEAIRLVDSNAMNNGDTTPYNTARHNNSSPSFSNILQPTTFPLNVYNTPRKRKAAPVVPGAPARQNPPKGPRPWPRLGRQVPLEVLEAVTYQIFGYKPHDWQLKLTVKVLEGHDVIGLAGTGRGKSLIFAMLAIAAALADFKGVVIVICPLKSLENDQVRRFDNSRSITIPGRNDNFKVTAVAINEDNHEESIFASLEKGSYRICYASPEILLRNSRFKQLFRTEEFRKKVVAMVVDEAHVIEAGKKQRVLLR</sequence>
<dbReference type="PROSITE" id="PS51421">
    <property type="entry name" value="RAS"/>
    <property type="match status" value="2"/>
</dbReference>
<dbReference type="Pfam" id="PF00270">
    <property type="entry name" value="DEAD"/>
    <property type="match status" value="1"/>
</dbReference>
<dbReference type="GO" id="GO:0005525">
    <property type="term" value="F:GTP binding"/>
    <property type="evidence" value="ECO:0007669"/>
    <property type="project" value="UniProtKB-KW"/>
</dbReference>
<dbReference type="GO" id="GO:0005524">
    <property type="term" value="F:ATP binding"/>
    <property type="evidence" value="ECO:0007669"/>
    <property type="project" value="InterPro"/>
</dbReference>
<dbReference type="PRINTS" id="PR00449">
    <property type="entry name" value="RASTRNSFRMNG"/>
</dbReference>